<gene>
    <name evidence="2" type="ORF">G4B88_013422</name>
</gene>
<dbReference type="AlphaFoldDB" id="A0A7J6FIZ2"/>
<dbReference type="EMBL" id="JAATIQ010000203">
    <property type="protein sequence ID" value="KAF4370666.1"/>
    <property type="molecule type" value="Genomic_DNA"/>
</dbReference>
<keyword evidence="1" id="KW-0472">Membrane</keyword>
<name>A0A7J6FIZ2_CANSA</name>
<evidence type="ECO:0000313" key="3">
    <source>
        <dbReference type="Proteomes" id="UP000583929"/>
    </source>
</evidence>
<protein>
    <submittedName>
        <fullName evidence="2">Uncharacterized protein</fullName>
    </submittedName>
</protein>
<reference evidence="2 3" key="1">
    <citation type="journal article" date="2020" name="bioRxiv">
        <title>Sequence and annotation of 42 cannabis genomes reveals extensive copy number variation in cannabinoid synthesis and pathogen resistance genes.</title>
        <authorList>
            <person name="Mckernan K.J."/>
            <person name="Helbert Y."/>
            <person name="Kane L.T."/>
            <person name="Ebling H."/>
            <person name="Zhang L."/>
            <person name="Liu B."/>
            <person name="Eaton Z."/>
            <person name="Mclaughlin S."/>
            <person name="Kingan S."/>
            <person name="Baybayan P."/>
            <person name="Concepcion G."/>
            <person name="Jordan M."/>
            <person name="Riva A."/>
            <person name="Barbazuk W."/>
            <person name="Harkins T."/>
        </authorList>
    </citation>
    <scope>NUCLEOTIDE SEQUENCE [LARGE SCALE GENOMIC DNA]</scope>
    <source>
        <strain evidence="3">cv. Jamaican Lion 4</strain>
        <tissue evidence="2">Leaf</tissue>
    </source>
</reference>
<keyword evidence="1" id="KW-1133">Transmembrane helix</keyword>
<keyword evidence="3" id="KW-1185">Reference proteome</keyword>
<evidence type="ECO:0000256" key="1">
    <source>
        <dbReference type="SAM" id="Phobius"/>
    </source>
</evidence>
<feature type="transmembrane region" description="Helical" evidence="1">
    <location>
        <begin position="6"/>
        <end position="25"/>
    </location>
</feature>
<accession>A0A7J6FIZ2</accession>
<evidence type="ECO:0000313" key="2">
    <source>
        <dbReference type="EMBL" id="KAF4370666.1"/>
    </source>
</evidence>
<dbReference type="Gene3D" id="3.20.20.70">
    <property type="entry name" value="Aldolase class I"/>
    <property type="match status" value="1"/>
</dbReference>
<organism evidence="2 3">
    <name type="scientific">Cannabis sativa</name>
    <name type="common">Hemp</name>
    <name type="synonym">Marijuana</name>
    <dbReference type="NCBI Taxonomy" id="3483"/>
    <lineage>
        <taxon>Eukaryota</taxon>
        <taxon>Viridiplantae</taxon>
        <taxon>Streptophyta</taxon>
        <taxon>Embryophyta</taxon>
        <taxon>Tracheophyta</taxon>
        <taxon>Spermatophyta</taxon>
        <taxon>Magnoliopsida</taxon>
        <taxon>eudicotyledons</taxon>
        <taxon>Gunneridae</taxon>
        <taxon>Pentapetalae</taxon>
        <taxon>rosids</taxon>
        <taxon>fabids</taxon>
        <taxon>Rosales</taxon>
        <taxon>Cannabaceae</taxon>
        <taxon>Cannabis</taxon>
    </lineage>
</organism>
<dbReference type="InterPro" id="IPR013785">
    <property type="entry name" value="Aldolase_TIM"/>
</dbReference>
<dbReference type="Proteomes" id="UP000583929">
    <property type="component" value="Unassembled WGS sequence"/>
</dbReference>
<comment type="caution">
    <text evidence="2">The sequence shown here is derived from an EMBL/GenBank/DDBJ whole genome shotgun (WGS) entry which is preliminary data.</text>
</comment>
<dbReference type="SUPFAM" id="SSF51395">
    <property type="entry name" value="FMN-linked oxidoreductases"/>
    <property type="match status" value="1"/>
</dbReference>
<keyword evidence="1" id="KW-0812">Transmembrane</keyword>
<proteinExistence type="predicted"/>
<sequence length="79" mass="8498">MDALPGTPVFAFVAQIVVVQLVVVAPMTRCRALNGIHGSTLAEYYTQRSTQGRFLIIEGTLVSNTTTAPAFIKAIYIAI</sequence>